<reference evidence="7" key="1">
    <citation type="submission" date="2016-10" db="EMBL/GenBank/DDBJ databases">
        <authorList>
            <person name="Varghese N."/>
            <person name="Submissions S."/>
        </authorList>
    </citation>
    <scope>NUCLEOTIDE SEQUENCE [LARGE SCALE GENOMIC DNA]</scope>
    <source>
        <strain evidence="7">DSM 11706</strain>
    </source>
</reference>
<dbReference type="GO" id="GO:0030145">
    <property type="term" value="F:manganese ion binding"/>
    <property type="evidence" value="ECO:0007669"/>
    <property type="project" value="UniProtKB-UniRule"/>
</dbReference>
<evidence type="ECO:0000313" key="7">
    <source>
        <dbReference type="Proteomes" id="UP000198734"/>
    </source>
</evidence>
<dbReference type="EMBL" id="FOXU01000004">
    <property type="protein sequence ID" value="SFQ51521.1"/>
    <property type="molecule type" value="Genomic_DNA"/>
</dbReference>
<protein>
    <recommendedName>
        <fullName evidence="5">Tyrosine-protein phosphatase</fullName>
        <ecNumber evidence="5">3.1.3.48</ecNumber>
    </recommendedName>
</protein>
<proteinExistence type="inferred from homology"/>
<evidence type="ECO:0000256" key="4">
    <source>
        <dbReference type="ARBA" id="ARBA00051722"/>
    </source>
</evidence>
<dbReference type="GO" id="GO:0004725">
    <property type="term" value="F:protein tyrosine phosphatase activity"/>
    <property type="evidence" value="ECO:0007669"/>
    <property type="project" value="UniProtKB-UniRule"/>
</dbReference>
<dbReference type="SUPFAM" id="SSF89550">
    <property type="entry name" value="PHP domain-like"/>
    <property type="match status" value="1"/>
</dbReference>
<evidence type="ECO:0000256" key="3">
    <source>
        <dbReference type="ARBA" id="ARBA00022912"/>
    </source>
</evidence>
<dbReference type="AlphaFoldDB" id="A0A1I5Z4Y2"/>
<keyword evidence="2 5" id="KW-0378">Hydrolase</keyword>
<name>A0A1I5Z4Y2_9BACI</name>
<keyword evidence="3 5" id="KW-0904">Protein phosphatase</keyword>
<evidence type="ECO:0000256" key="5">
    <source>
        <dbReference type="PIRNR" id="PIRNR016557"/>
    </source>
</evidence>
<dbReference type="Proteomes" id="UP000198734">
    <property type="component" value="Unassembled WGS sequence"/>
</dbReference>
<evidence type="ECO:0000313" key="6">
    <source>
        <dbReference type="EMBL" id="SFQ51521.1"/>
    </source>
</evidence>
<dbReference type="InterPro" id="IPR016195">
    <property type="entry name" value="Pol/histidinol_Pase-like"/>
</dbReference>
<dbReference type="STRING" id="126156.SAMN05421670_2399"/>
<dbReference type="OrthoDB" id="9788539at2"/>
<dbReference type="Pfam" id="PF19567">
    <property type="entry name" value="CpsB_CapC"/>
    <property type="match status" value="1"/>
</dbReference>
<dbReference type="Gene3D" id="3.20.20.140">
    <property type="entry name" value="Metal-dependent hydrolases"/>
    <property type="match status" value="1"/>
</dbReference>
<dbReference type="EC" id="3.1.3.48" evidence="5"/>
<dbReference type="RefSeq" id="WP_093537134.1">
    <property type="nucleotide sequence ID" value="NZ_FOXU01000004.1"/>
</dbReference>
<gene>
    <name evidence="6" type="ORF">SAMN05421670_2399</name>
</gene>
<dbReference type="PIRSF" id="PIRSF016557">
    <property type="entry name" value="Caps_synth_CpsB"/>
    <property type="match status" value="1"/>
</dbReference>
<accession>A0A1I5Z4Y2</accession>
<dbReference type="PANTHER" id="PTHR39181">
    <property type="entry name" value="TYROSINE-PROTEIN PHOSPHATASE YWQE"/>
    <property type="match status" value="1"/>
</dbReference>
<keyword evidence="7" id="KW-1185">Reference proteome</keyword>
<evidence type="ECO:0000256" key="2">
    <source>
        <dbReference type="ARBA" id="ARBA00022801"/>
    </source>
</evidence>
<dbReference type="PANTHER" id="PTHR39181:SF1">
    <property type="entry name" value="TYROSINE-PROTEIN PHOSPHATASE YWQE"/>
    <property type="match status" value="1"/>
</dbReference>
<organism evidence="6 7">
    <name type="scientific">Psychrobacillus psychrotolerans</name>
    <dbReference type="NCBI Taxonomy" id="126156"/>
    <lineage>
        <taxon>Bacteria</taxon>
        <taxon>Bacillati</taxon>
        <taxon>Bacillota</taxon>
        <taxon>Bacilli</taxon>
        <taxon>Bacillales</taxon>
        <taxon>Bacillaceae</taxon>
        <taxon>Psychrobacillus</taxon>
    </lineage>
</organism>
<comment type="similarity">
    <text evidence="1 5">Belongs to the metallo-dependent hydrolases superfamily. CpsB/CapC family.</text>
</comment>
<dbReference type="InterPro" id="IPR016667">
    <property type="entry name" value="Caps_polysacc_synth_CpsB/CapC"/>
</dbReference>
<comment type="catalytic activity">
    <reaction evidence="4 5">
        <text>O-phospho-L-tyrosyl-[protein] + H2O = L-tyrosyl-[protein] + phosphate</text>
        <dbReference type="Rhea" id="RHEA:10684"/>
        <dbReference type="Rhea" id="RHEA-COMP:10136"/>
        <dbReference type="Rhea" id="RHEA-COMP:20101"/>
        <dbReference type="ChEBI" id="CHEBI:15377"/>
        <dbReference type="ChEBI" id="CHEBI:43474"/>
        <dbReference type="ChEBI" id="CHEBI:46858"/>
        <dbReference type="ChEBI" id="CHEBI:61978"/>
        <dbReference type="EC" id="3.1.3.48"/>
    </reaction>
</comment>
<evidence type="ECO:0000256" key="1">
    <source>
        <dbReference type="ARBA" id="ARBA00005750"/>
    </source>
</evidence>
<sequence length="255" mass="28627">MIDIHAHILPGVDDGPKTMAESIALIQQAEKEGITDIIATSHAYNPQYHVPKETIIEQLALLRQEIKDHNINVKLHQGQEIRIQDSTIDMLRTGEALSLADSKYVLIELPSSNIPAYTVQIIQGILSLDKVPIIAHPERNRAIAEKPERLLKLINHGAISQITAGSIAGHFGKSIQKLSLMLIDSNLVHTYGSDVHNAKTRPFLFDAGLTYLERHKRLDAVDIFLENNARIVENNEVLILEPKVLEKPKWWNLFS</sequence>